<name>A0A9P9FDH0_9HYPO</name>
<sequence length="622" mass="69377">MADEVDYGFSGLMDDPEDFYPPTPPHKEEIFTMQSGKHITLRLVGSSVTEAHIVWNGSKMVADFFEDDPARVRGRTVLELGAAAGLPSLVAAILGARKVVMTDYPDPEIVTVMQKNIDACDETVEPRGRIAGTVDAMGFVWGADAVPLLARLEPGPASDAPASASATEQDATPKQRFDVLVLADLLFRHSEHGAMVKTIRETLRKTRDSVAYVFFTSYRPWKKALDERFFDLAREQGFEVEQVSERRLDKPLFDNDPGDLDVQKTVRGFAVRWPAEACLSPRPQPISSAPPPIGPTYTHITYPLHTRHPTYIPPYLKTPAPKTKRAAMAADTPTSPYLKQLDQDGFVVIKAIVDRDRLEQLRAASSKATALARGGGWPHVRTVGKQFPPWTASAAREHGIWGVQHLMNPALPGHQGFTELYFSEAVLGIVKQLLQCGDEHLIMELFNMLVRPDKDFELRWHRDDIPAEAMPQEEIERLGKPAYHAQYNFALWEDDSLVVVPGSHRRARTDLERNADPFERTLPGQLVVKLEPGDIVFYNNNILHRGVYSATKERMTLHGSVGHSKGSSLRARNVLQHGVGSWVEKCDFGQLKDGERQRAEEMRRQLVQLGSESGQVGYSLQG</sequence>
<dbReference type="PANTHER" id="PTHR40470:SF1">
    <property type="entry name" value="PHYTANOYL-COA DIOXYGENASE FAMILY PROTEIN (AFU_ORTHOLOGUE AFUA_2G15850)"/>
    <property type="match status" value="1"/>
</dbReference>
<dbReference type="SUPFAM" id="SSF53335">
    <property type="entry name" value="S-adenosyl-L-methionine-dependent methyltransferases"/>
    <property type="match status" value="1"/>
</dbReference>
<dbReference type="GO" id="GO:0008757">
    <property type="term" value="F:S-adenosylmethionine-dependent methyltransferase activity"/>
    <property type="evidence" value="ECO:0007669"/>
    <property type="project" value="UniProtKB-ARBA"/>
</dbReference>
<dbReference type="Pfam" id="PF05721">
    <property type="entry name" value="PhyH"/>
    <property type="match status" value="1"/>
</dbReference>
<dbReference type="PROSITE" id="PS51560">
    <property type="entry name" value="SAM_MT_NNT1"/>
    <property type="match status" value="1"/>
</dbReference>
<dbReference type="OrthoDB" id="2106152at2759"/>
<evidence type="ECO:0000313" key="1">
    <source>
        <dbReference type="EMBL" id="KAH7157811.1"/>
    </source>
</evidence>
<dbReference type="InterPro" id="IPR025784">
    <property type="entry name" value="EFM7"/>
</dbReference>
<evidence type="ECO:0000313" key="2">
    <source>
        <dbReference type="Proteomes" id="UP000717696"/>
    </source>
</evidence>
<dbReference type="InterPro" id="IPR019410">
    <property type="entry name" value="Methyltransf_16"/>
</dbReference>
<dbReference type="Gene3D" id="3.40.50.150">
    <property type="entry name" value="Vaccinia Virus protein VP39"/>
    <property type="match status" value="1"/>
</dbReference>
<gene>
    <name evidence="1" type="ORF">B0J13DRAFT_434724</name>
</gene>
<evidence type="ECO:0008006" key="3">
    <source>
        <dbReference type="Google" id="ProtNLM"/>
    </source>
</evidence>
<dbReference type="EMBL" id="JAGMUU010000003">
    <property type="protein sequence ID" value="KAH7157811.1"/>
    <property type="molecule type" value="Genomic_DNA"/>
</dbReference>
<dbReference type="AlphaFoldDB" id="A0A9P9FDH0"/>
<dbReference type="SUPFAM" id="SSF51197">
    <property type="entry name" value="Clavaminate synthase-like"/>
    <property type="match status" value="1"/>
</dbReference>
<dbReference type="Proteomes" id="UP000717696">
    <property type="component" value="Unassembled WGS sequence"/>
</dbReference>
<reference evidence="1" key="1">
    <citation type="journal article" date="2021" name="Nat. Commun.">
        <title>Genetic determinants of endophytism in the Arabidopsis root mycobiome.</title>
        <authorList>
            <person name="Mesny F."/>
            <person name="Miyauchi S."/>
            <person name="Thiergart T."/>
            <person name="Pickel B."/>
            <person name="Atanasova L."/>
            <person name="Karlsson M."/>
            <person name="Huettel B."/>
            <person name="Barry K.W."/>
            <person name="Haridas S."/>
            <person name="Chen C."/>
            <person name="Bauer D."/>
            <person name="Andreopoulos W."/>
            <person name="Pangilinan J."/>
            <person name="LaButti K."/>
            <person name="Riley R."/>
            <person name="Lipzen A."/>
            <person name="Clum A."/>
            <person name="Drula E."/>
            <person name="Henrissat B."/>
            <person name="Kohler A."/>
            <person name="Grigoriev I.V."/>
            <person name="Martin F.M."/>
            <person name="Hacquard S."/>
        </authorList>
    </citation>
    <scope>NUCLEOTIDE SEQUENCE</scope>
    <source>
        <strain evidence="1">MPI-CAGE-AT-0021</strain>
    </source>
</reference>
<dbReference type="InterPro" id="IPR029063">
    <property type="entry name" value="SAM-dependent_MTases_sf"/>
</dbReference>
<dbReference type="InterPro" id="IPR008775">
    <property type="entry name" value="Phytyl_CoA_dOase-like"/>
</dbReference>
<accession>A0A9P9FDH0</accession>
<comment type="caution">
    <text evidence="1">The sequence shown here is derived from an EMBL/GenBank/DDBJ whole genome shotgun (WGS) entry which is preliminary data.</text>
</comment>
<dbReference type="Pfam" id="PF10294">
    <property type="entry name" value="Methyltransf_16"/>
    <property type="match status" value="1"/>
</dbReference>
<dbReference type="Gene3D" id="2.60.120.620">
    <property type="entry name" value="q2cbj1_9rhob like domain"/>
    <property type="match status" value="1"/>
</dbReference>
<dbReference type="PANTHER" id="PTHR40470">
    <property type="entry name" value="PHYTANOYL-COA DIOXYGENASE FAMILY PROTEIN (AFU_ORTHOLOGUE AFUA_2G15850)"/>
    <property type="match status" value="1"/>
</dbReference>
<proteinExistence type="predicted"/>
<dbReference type="CDD" id="cd02440">
    <property type="entry name" value="AdoMet_MTases"/>
    <property type="match status" value="1"/>
</dbReference>
<keyword evidence="2" id="KW-1185">Reference proteome</keyword>
<protein>
    <recommendedName>
        <fullName evidence="3">Elongation factor methyltransferase 7</fullName>
    </recommendedName>
</protein>
<organism evidence="1 2">
    <name type="scientific">Dactylonectria estremocensis</name>
    <dbReference type="NCBI Taxonomy" id="1079267"/>
    <lineage>
        <taxon>Eukaryota</taxon>
        <taxon>Fungi</taxon>
        <taxon>Dikarya</taxon>
        <taxon>Ascomycota</taxon>
        <taxon>Pezizomycotina</taxon>
        <taxon>Sordariomycetes</taxon>
        <taxon>Hypocreomycetidae</taxon>
        <taxon>Hypocreales</taxon>
        <taxon>Nectriaceae</taxon>
        <taxon>Dactylonectria</taxon>
    </lineage>
</organism>